<dbReference type="EMBL" id="SWJQ01001524">
    <property type="protein sequence ID" value="TRZ08018.1"/>
    <property type="molecule type" value="Genomic_DNA"/>
</dbReference>
<dbReference type="PROSITE" id="PS51257">
    <property type="entry name" value="PROKAR_LIPOPROTEIN"/>
    <property type="match status" value="1"/>
</dbReference>
<proteinExistence type="predicted"/>
<gene>
    <name evidence="2" type="ORF">HGM15179_019089</name>
</gene>
<accession>A0A8K1FVF9</accession>
<dbReference type="OrthoDB" id="10013584at2759"/>
<evidence type="ECO:0000313" key="2">
    <source>
        <dbReference type="EMBL" id="TRZ08018.1"/>
    </source>
</evidence>
<comment type="caution">
    <text evidence="2">The sequence shown here is derived from an EMBL/GenBank/DDBJ whole genome shotgun (WGS) entry which is preliminary data.</text>
</comment>
<evidence type="ECO:0000313" key="3">
    <source>
        <dbReference type="Proteomes" id="UP000796761"/>
    </source>
</evidence>
<evidence type="ECO:0008006" key="4">
    <source>
        <dbReference type="Google" id="ProtNLM"/>
    </source>
</evidence>
<keyword evidence="3" id="KW-1185">Reference proteome</keyword>
<feature type="compositionally biased region" description="Low complexity" evidence="1">
    <location>
        <begin position="221"/>
        <end position="231"/>
    </location>
</feature>
<protein>
    <recommendedName>
        <fullName evidence="4">Endonuclease/exonuclease/phosphatase domain-containing protein</fullName>
    </recommendedName>
</protein>
<dbReference type="GO" id="GO:0031462">
    <property type="term" value="C:Cul2-RING ubiquitin ligase complex"/>
    <property type="evidence" value="ECO:0007669"/>
    <property type="project" value="TreeGrafter"/>
</dbReference>
<dbReference type="InterPro" id="IPR036691">
    <property type="entry name" value="Endo/exonu/phosph_ase_sf"/>
</dbReference>
<dbReference type="Proteomes" id="UP000796761">
    <property type="component" value="Unassembled WGS sequence"/>
</dbReference>
<sequence>MLKYESLLLEQDDVTLKTTSVVYPAMFLSCTLIDDVPEHDCLQTVKEVYSSRSDLKDVPLENPDWELFTDGSSFMRNGYTHFRYLLRSGAIMAERGQLPFPAKRLCCRPGCGSASRPGQRASGTGLSSGALCAGPSSATPTVAAAAAALGLLPLGRTQSPESLLDIAARKVAEKWPFQQVEERFERIPEPVQRRIVYWSFPRSEREICMYSSFNTGAEDLTTAPGGAAAGTTPGGGADTAAVDENRLPFRRGIVLLDGGYVDNVLQVEPSGIGSAGHGGSFQQLLMEATSVVTLLPKTRPYKTNTSVYDPIFCEAFDAMGIETNDDEIECLWVRIKGRANKADILLGVCYRPPNQDEEVDNLIYKQLEDVSGSPPLVLVGDFNLPEICWELNTADKMQSRRFLECVEDNLSQLDSCPPGLVDGVREQNGPPVIQGEAVRELLNCLDVHKFMRPDGIHPRVMRELADELAKLLSIIYQQSWLTCEVPDDWKLAKVMPIHKKDWKEDL</sequence>
<dbReference type="SUPFAM" id="SSF56219">
    <property type="entry name" value="DNase I-like"/>
    <property type="match status" value="1"/>
</dbReference>
<dbReference type="PANTHER" id="PTHR22619:SF3">
    <property type="entry name" value="ZINC FINGER SWIM DOMAIN-CONTAINING PROTEIN 6"/>
    <property type="match status" value="1"/>
</dbReference>
<dbReference type="Gene3D" id="3.60.10.10">
    <property type="entry name" value="Endonuclease/exonuclease/phosphatase"/>
    <property type="match status" value="1"/>
</dbReference>
<feature type="region of interest" description="Disordered" evidence="1">
    <location>
        <begin position="221"/>
        <end position="240"/>
    </location>
</feature>
<evidence type="ECO:0000256" key="1">
    <source>
        <dbReference type="SAM" id="MobiDB-lite"/>
    </source>
</evidence>
<name>A0A8K1FVF9_9PASS</name>
<dbReference type="AlphaFoldDB" id="A0A8K1FVF9"/>
<dbReference type="PANTHER" id="PTHR22619">
    <property type="entry name" value="ZINC FINGER SWIM DOMAIN CONTAINING PROTEIN 4, 5, 6"/>
    <property type="match status" value="1"/>
</dbReference>
<reference evidence="2" key="1">
    <citation type="submission" date="2019-04" db="EMBL/GenBank/DDBJ databases">
        <title>Genome assembly of Zosterops borbonicus 15179.</title>
        <authorList>
            <person name="Leroy T."/>
            <person name="Anselmetti Y."/>
            <person name="Tilak M.-K."/>
            <person name="Nabholz B."/>
        </authorList>
    </citation>
    <scope>NUCLEOTIDE SEQUENCE</scope>
    <source>
        <strain evidence="2">HGM_15179</strain>
        <tissue evidence="2">Muscle</tissue>
    </source>
</reference>
<organism evidence="2 3">
    <name type="scientific">Zosterops borbonicus</name>
    <dbReference type="NCBI Taxonomy" id="364589"/>
    <lineage>
        <taxon>Eukaryota</taxon>
        <taxon>Metazoa</taxon>
        <taxon>Chordata</taxon>
        <taxon>Craniata</taxon>
        <taxon>Vertebrata</taxon>
        <taxon>Euteleostomi</taxon>
        <taxon>Archelosauria</taxon>
        <taxon>Archosauria</taxon>
        <taxon>Dinosauria</taxon>
        <taxon>Saurischia</taxon>
        <taxon>Theropoda</taxon>
        <taxon>Coelurosauria</taxon>
        <taxon>Aves</taxon>
        <taxon>Neognathae</taxon>
        <taxon>Neoaves</taxon>
        <taxon>Telluraves</taxon>
        <taxon>Australaves</taxon>
        <taxon>Passeriformes</taxon>
        <taxon>Sylvioidea</taxon>
        <taxon>Zosteropidae</taxon>
        <taxon>Zosterops</taxon>
    </lineage>
</organism>